<feature type="domain" description="Peptidase S9 prolyl oligopeptidase catalytic" evidence="5">
    <location>
        <begin position="504"/>
        <end position="707"/>
    </location>
</feature>
<dbReference type="Pfam" id="PF00326">
    <property type="entry name" value="Peptidase_S9"/>
    <property type="match status" value="1"/>
</dbReference>
<dbReference type="InterPro" id="IPR023302">
    <property type="entry name" value="Pept_S9A_N"/>
</dbReference>
<dbReference type="PANTHER" id="PTHR42881:SF13">
    <property type="entry name" value="PROLYL ENDOPEPTIDASE"/>
    <property type="match status" value="1"/>
</dbReference>
<feature type="signal peptide" evidence="4">
    <location>
        <begin position="1"/>
        <end position="23"/>
    </location>
</feature>
<dbReference type="GO" id="GO:0004252">
    <property type="term" value="F:serine-type endopeptidase activity"/>
    <property type="evidence" value="ECO:0007669"/>
    <property type="project" value="InterPro"/>
</dbReference>
<comment type="caution">
    <text evidence="7">The sequence shown here is derived from an EMBL/GenBank/DDBJ whole genome shotgun (WGS) entry which is preliminary data.</text>
</comment>
<keyword evidence="3" id="KW-0720">Serine protease</keyword>
<sequence length="708" mass="78778">MSLKSSVRLAFALAVIMGGMTQAHDTPTPKATTSADDPYLWLEDIHGARAMQWVDTQNAATEKQFADSTQFQHTRDQILQVLDSDARIPYVERRGDYLYNFWQDKAHPRGLWRRTTLEEYRKSEPKWEVLLDIDALNKAEGKHWVFKGSDCLKPDYNRCLLSLSPGGGDAVEVREFDIPSKSFVKDGFALPIAKSQVGWIDNDHIYVGTDFGPGSMTTSSYPRIAKLWKRGTPLSAATTVYEGKMSDLAVVASHDRTPGFERDFVSVAHDFFHSDMYQLKDGKLIHLDVPEDAANVDAHRQWLVVQLRNAWTVGGTTYPSGALIAIKYDDFMAGKRHFTTLFAPDAHTALSNYAWTRHHLILDIMDDVKSRLDVLTPKDDGTWARQDMPGAPTFSTVSVVDTDPDNSDEYWLSVTGFLTPSSLERGVLGEGQAQTIKQSPAFFDASKFEVSQHFATSKDGTQVPYFEIAPKHLKLDGTHRTLLYGYGGFEVSLQPFYSGSIGRAWLARGGVYVIANIRGGGEYGPRWHQAALQANRPRAYEDFAAVASDLIKRGVTSPSHLGAEGGSNGGLLMGNMLTVYPQLFGAIACEVPLLDMKRYIHLSAGASWIAEYGNPDDPKQWAFIKTFSPYQNVKAGTTYPPVLFYTTTSDDRVGPVQARKMAAKMQGMGYKNVWFYENTEGGHGAGADNKQSAHMHALAFEFLWDQLK</sequence>
<dbReference type="Gene3D" id="2.130.10.120">
    <property type="entry name" value="Prolyl oligopeptidase, N-terminal domain"/>
    <property type="match status" value="1"/>
</dbReference>
<dbReference type="RefSeq" id="WP_115496425.1">
    <property type="nucleotide sequence ID" value="NZ_QRBE01000009.1"/>
</dbReference>
<dbReference type="InterPro" id="IPR002470">
    <property type="entry name" value="Peptidase_S9A"/>
</dbReference>
<dbReference type="SUPFAM" id="SSF50993">
    <property type="entry name" value="Peptidase/esterase 'gauge' domain"/>
    <property type="match status" value="1"/>
</dbReference>
<evidence type="ECO:0000256" key="3">
    <source>
        <dbReference type="ARBA" id="ARBA00022825"/>
    </source>
</evidence>
<protein>
    <submittedName>
        <fullName evidence="7">S9 family peptidase</fullName>
    </submittedName>
</protein>
<name>A0A370WVP6_9GAMM</name>
<dbReference type="SUPFAM" id="SSF53474">
    <property type="entry name" value="alpha/beta-Hydrolases"/>
    <property type="match status" value="1"/>
</dbReference>
<gene>
    <name evidence="7" type="ORF">DWU98_14425</name>
</gene>
<feature type="chain" id="PRO_5016844759" evidence="4">
    <location>
        <begin position="24"/>
        <end position="708"/>
    </location>
</feature>
<organism evidence="7 8">
    <name type="scientific">Dyella monticola</name>
    <dbReference type="NCBI Taxonomy" id="1927958"/>
    <lineage>
        <taxon>Bacteria</taxon>
        <taxon>Pseudomonadati</taxon>
        <taxon>Pseudomonadota</taxon>
        <taxon>Gammaproteobacteria</taxon>
        <taxon>Lysobacterales</taxon>
        <taxon>Rhodanobacteraceae</taxon>
        <taxon>Dyella</taxon>
    </lineage>
</organism>
<dbReference type="GO" id="GO:0070012">
    <property type="term" value="F:oligopeptidase activity"/>
    <property type="evidence" value="ECO:0007669"/>
    <property type="project" value="TreeGrafter"/>
</dbReference>
<evidence type="ECO:0000256" key="1">
    <source>
        <dbReference type="ARBA" id="ARBA00022670"/>
    </source>
</evidence>
<keyword evidence="1" id="KW-0645">Protease</keyword>
<evidence type="ECO:0000259" key="6">
    <source>
        <dbReference type="Pfam" id="PF02897"/>
    </source>
</evidence>
<dbReference type="PANTHER" id="PTHR42881">
    <property type="entry name" value="PROLYL ENDOPEPTIDASE"/>
    <property type="match status" value="1"/>
</dbReference>
<reference evidence="7 8" key="1">
    <citation type="submission" date="2018-07" db="EMBL/GenBank/DDBJ databases">
        <title>Dyella monticola sp. nov. and Dyella psychrodurans sp. nov. isolated from monsoon evergreen broad-leaved forest soil of Dinghu Mountain, China.</title>
        <authorList>
            <person name="Gao Z."/>
            <person name="Qiu L."/>
        </authorList>
    </citation>
    <scope>NUCLEOTIDE SEQUENCE [LARGE SCALE GENOMIC DNA]</scope>
    <source>
        <strain evidence="7 8">4G-K06</strain>
    </source>
</reference>
<dbReference type="Pfam" id="PF02897">
    <property type="entry name" value="Peptidase_S9_N"/>
    <property type="match status" value="1"/>
</dbReference>
<accession>A0A370WVP6</accession>
<proteinExistence type="predicted"/>
<dbReference type="OrthoDB" id="9801421at2"/>
<keyword evidence="4" id="KW-0732">Signal</keyword>
<evidence type="ECO:0000313" key="7">
    <source>
        <dbReference type="EMBL" id="RDS80106.1"/>
    </source>
</evidence>
<evidence type="ECO:0000259" key="5">
    <source>
        <dbReference type="Pfam" id="PF00326"/>
    </source>
</evidence>
<evidence type="ECO:0000313" key="8">
    <source>
        <dbReference type="Proteomes" id="UP000254258"/>
    </source>
</evidence>
<dbReference type="Gene3D" id="3.40.50.1820">
    <property type="entry name" value="alpha/beta hydrolase"/>
    <property type="match status" value="1"/>
</dbReference>
<dbReference type="PRINTS" id="PR00862">
    <property type="entry name" value="PROLIGOPTASE"/>
</dbReference>
<evidence type="ECO:0000256" key="4">
    <source>
        <dbReference type="SAM" id="SignalP"/>
    </source>
</evidence>
<dbReference type="Proteomes" id="UP000254258">
    <property type="component" value="Unassembled WGS sequence"/>
</dbReference>
<dbReference type="InterPro" id="IPR001375">
    <property type="entry name" value="Peptidase_S9_cat"/>
</dbReference>
<feature type="domain" description="Peptidase S9A N-terminal" evidence="6">
    <location>
        <begin position="34"/>
        <end position="423"/>
    </location>
</feature>
<keyword evidence="2" id="KW-0378">Hydrolase</keyword>
<dbReference type="InterPro" id="IPR051167">
    <property type="entry name" value="Prolyl_oligopep/macrocyclase"/>
</dbReference>
<dbReference type="EMBL" id="QRBE01000009">
    <property type="protein sequence ID" value="RDS80106.1"/>
    <property type="molecule type" value="Genomic_DNA"/>
</dbReference>
<dbReference type="AlphaFoldDB" id="A0A370WVP6"/>
<keyword evidence="8" id="KW-1185">Reference proteome</keyword>
<dbReference type="GO" id="GO:0006508">
    <property type="term" value="P:proteolysis"/>
    <property type="evidence" value="ECO:0007669"/>
    <property type="project" value="UniProtKB-KW"/>
</dbReference>
<dbReference type="GO" id="GO:0005829">
    <property type="term" value="C:cytosol"/>
    <property type="evidence" value="ECO:0007669"/>
    <property type="project" value="TreeGrafter"/>
</dbReference>
<evidence type="ECO:0000256" key="2">
    <source>
        <dbReference type="ARBA" id="ARBA00022801"/>
    </source>
</evidence>
<dbReference type="InterPro" id="IPR029058">
    <property type="entry name" value="AB_hydrolase_fold"/>
</dbReference>